<dbReference type="EMBL" id="LAZR01002078">
    <property type="protein sequence ID" value="KKN34876.1"/>
    <property type="molecule type" value="Genomic_DNA"/>
</dbReference>
<evidence type="ECO:0000313" key="1">
    <source>
        <dbReference type="EMBL" id="KKN34876.1"/>
    </source>
</evidence>
<name>A0A0F9SD14_9ZZZZ</name>
<accession>A0A0F9SD14</accession>
<comment type="caution">
    <text evidence="1">The sequence shown here is derived from an EMBL/GenBank/DDBJ whole genome shotgun (WGS) entry which is preliminary data.</text>
</comment>
<protein>
    <submittedName>
        <fullName evidence="1">Uncharacterized protein</fullName>
    </submittedName>
</protein>
<reference evidence="1" key="1">
    <citation type="journal article" date="2015" name="Nature">
        <title>Complex archaea that bridge the gap between prokaryotes and eukaryotes.</title>
        <authorList>
            <person name="Spang A."/>
            <person name="Saw J.H."/>
            <person name="Jorgensen S.L."/>
            <person name="Zaremba-Niedzwiedzka K."/>
            <person name="Martijn J."/>
            <person name="Lind A.E."/>
            <person name="van Eijk R."/>
            <person name="Schleper C."/>
            <person name="Guy L."/>
            <person name="Ettema T.J."/>
        </authorList>
    </citation>
    <scope>NUCLEOTIDE SEQUENCE</scope>
</reference>
<dbReference type="AlphaFoldDB" id="A0A0F9SD14"/>
<gene>
    <name evidence="1" type="ORF">LCGC14_0789220</name>
</gene>
<organism evidence="1">
    <name type="scientific">marine sediment metagenome</name>
    <dbReference type="NCBI Taxonomy" id="412755"/>
    <lineage>
        <taxon>unclassified sequences</taxon>
        <taxon>metagenomes</taxon>
        <taxon>ecological metagenomes</taxon>
    </lineage>
</organism>
<sequence length="72" mass="8335">MVRNLGTPWGGMGAYFYPQVDHIQVTQANINAFSEGLTKYGNYKKLPDHCWRYPVVDDWKDNEVPPLPPKRN</sequence>
<proteinExistence type="predicted"/>